<organism evidence="2 3">
    <name type="scientific">Adineta steineri</name>
    <dbReference type="NCBI Taxonomy" id="433720"/>
    <lineage>
        <taxon>Eukaryota</taxon>
        <taxon>Metazoa</taxon>
        <taxon>Spiralia</taxon>
        <taxon>Gnathifera</taxon>
        <taxon>Rotifera</taxon>
        <taxon>Eurotatoria</taxon>
        <taxon>Bdelloidea</taxon>
        <taxon>Adinetida</taxon>
        <taxon>Adinetidae</taxon>
        <taxon>Adineta</taxon>
    </lineage>
</organism>
<protein>
    <submittedName>
        <fullName evidence="2">Uncharacterized protein</fullName>
    </submittedName>
</protein>
<feature type="chain" id="PRO_5032570352" evidence="1">
    <location>
        <begin position="24"/>
        <end position="199"/>
    </location>
</feature>
<dbReference type="Proteomes" id="UP000663891">
    <property type="component" value="Unassembled WGS sequence"/>
</dbReference>
<name>A0A815SM50_9BILA</name>
<sequence>MSGIQIIAYLLLVSLFSTISCNAQENSNEDMDYVNSYAARRNLVAEYLHQYVDKRAAAKSICGASTQCADSCNPSTRYDASTTCGLTCYDNKWVEQAGSTGICQLSSNVCAGAASTFCPGGNYTRVHNGFAGNPSYFDCNNGYGCGNNGGCCVRIAGATTNNWQYYCLKSDEKRIKAWELPPQPVVKNWKPVPSQKSEV</sequence>
<gene>
    <name evidence="2" type="ORF">VCS650_LOCUS41687</name>
</gene>
<feature type="signal peptide" evidence="1">
    <location>
        <begin position="1"/>
        <end position="23"/>
    </location>
</feature>
<comment type="caution">
    <text evidence="2">The sequence shown here is derived from an EMBL/GenBank/DDBJ whole genome shotgun (WGS) entry which is preliminary data.</text>
</comment>
<evidence type="ECO:0000313" key="3">
    <source>
        <dbReference type="Proteomes" id="UP000663891"/>
    </source>
</evidence>
<evidence type="ECO:0000313" key="2">
    <source>
        <dbReference type="EMBL" id="CAF1490679.1"/>
    </source>
</evidence>
<proteinExistence type="predicted"/>
<reference evidence="2" key="1">
    <citation type="submission" date="2021-02" db="EMBL/GenBank/DDBJ databases">
        <authorList>
            <person name="Nowell W R."/>
        </authorList>
    </citation>
    <scope>NUCLEOTIDE SEQUENCE</scope>
</reference>
<evidence type="ECO:0000256" key="1">
    <source>
        <dbReference type="SAM" id="SignalP"/>
    </source>
</evidence>
<dbReference type="OrthoDB" id="10277904at2759"/>
<accession>A0A815SM50</accession>
<dbReference type="EMBL" id="CAJNON010001891">
    <property type="protein sequence ID" value="CAF1490679.1"/>
    <property type="molecule type" value="Genomic_DNA"/>
</dbReference>
<dbReference type="AlphaFoldDB" id="A0A815SM50"/>
<keyword evidence="1" id="KW-0732">Signal</keyword>